<comment type="caution">
    <text evidence="3">The sequence shown here is derived from an EMBL/GenBank/DDBJ whole genome shotgun (WGS) entry which is preliminary data.</text>
</comment>
<dbReference type="OrthoDB" id="1303733at2759"/>
<gene>
    <name evidence="3" type="ORF">CDL12_08715</name>
</gene>
<dbReference type="Proteomes" id="UP000231279">
    <property type="component" value="Unassembled WGS sequence"/>
</dbReference>
<keyword evidence="2" id="KW-0472">Membrane</keyword>
<reference evidence="4" key="1">
    <citation type="journal article" date="2018" name="Gigascience">
        <title>Genome assembly of the Pink Ipe (Handroanthus impetiginosus, Bignoniaceae), a highly valued, ecologically keystone Neotropical timber forest tree.</title>
        <authorList>
            <person name="Silva-Junior O.B."/>
            <person name="Grattapaglia D."/>
            <person name="Novaes E."/>
            <person name="Collevatti R.G."/>
        </authorList>
    </citation>
    <scope>NUCLEOTIDE SEQUENCE [LARGE SCALE GENOMIC DNA]</scope>
    <source>
        <strain evidence="4">cv. UFG-1</strain>
    </source>
</reference>
<keyword evidence="2" id="KW-0812">Transmembrane</keyword>
<sequence length="224" mass="25421">MAMESDCIVETTKTQKCYHFIKMTLHFIILLSFLSFVYSYFSGFPVFFSYNLQFSTLIFPLFAHALDRKYMFLICNGILAFLAKNLNFSSSSLNYGGVMKSAEDGVKQITELPAILQEATVQENVVTVAEGKRMTHQREQGFEDFNIDVDEMKITGTISDGKGEEGEDDDEELKGSTALEGTSSKEEINDASVSTEELNKKFEEFIRKMKEEIRIEAQQQLITV</sequence>
<feature type="region of interest" description="Disordered" evidence="1">
    <location>
        <begin position="157"/>
        <end position="192"/>
    </location>
</feature>
<name>A0A2G9HM64_9LAMI</name>
<evidence type="ECO:0000256" key="2">
    <source>
        <dbReference type="SAM" id="Phobius"/>
    </source>
</evidence>
<organism evidence="3 4">
    <name type="scientific">Handroanthus impetiginosus</name>
    <dbReference type="NCBI Taxonomy" id="429701"/>
    <lineage>
        <taxon>Eukaryota</taxon>
        <taxon>Viridiplantae</taxon>
        <taxon>Streptophyta</taxon>
        <taxon>Embryophyta</taxon>
        <taxon>Tracheophyta</taxon>
        <taxon>Spermatophyta</taxon>
        <taxon>Magnoliopsida</taxon>
        <taxon>eudicotyledons</taxon>
        <taxon>Gunneridae</taxon>
        <taxon>Pentapetalae</taxon>
        <taxon>asterids</taxon>
        <taxon>lamiids</taxon>
        <taxon>Lamiales</taxon>
        <taxon>Bignoniaceae</taxon>
        <taxon>Crescentiina</taxon>
        <taxon>Tabebuia alliance</taxon>
        <taxon>Handroanthus</taxon>
    </lineage>
</organism>
<accession>A0A2G9HM64</accession>
<evidence type="ECO:0008006" key="5">
    <source>
        <dbReference type="Google" id="ProtNLM"/>
    </source>
</evidence>
<dbReference type="AlphaFoldDB" id="A0A2G9HM64"/>
<dbReference type="PANTHER" id="PTHR34947">
    <property type="entry name" value="TRANSMEMBRANE PROTEIN"/>
    <property type="match status" value="1"/>
</dbReference>
<feature type="transmembrane region" description="Helical" evidence="2">
    <location>
        <begin position="20"/>
        <end position="41"/>
    </location>
</feature>
<keyword evidence="4" id="KW-1185">Reference proteome</keyword>
<evidence type="ECO:0000313" key="3">
    <source>
        <dbReference type="EMBL" id="PIN18612.1"/>
    </source>
</evidence>
<feature type="transmembrane region" description="Helical" evidence="2">
    <location>
        <begin position="47"/>
        <end position="66"/>
    </location>
</feature>
<dbReference type="EMBL" id="NKXS01001436">
    <property type="protein sequence ID" value="PIN18612.1"/>
    <property type="molecule type" value="Genomic_DNA"/>
</dbReference>
<evidence type="ECO:0000313" key="4">
    <source>
        <dbReference type="Proteomes" id="UP000231279"/>
    </source>
</evidence>
<proteinExistence type="predicted"/>
<protein>
    <recommendedName>
        <fullName evidence="5">DUF4408 domain-containing protein</fullName>
    </recommendedName>
</protein>
<dbReference type="PANTHER" id="PTHR34947:SF4">
    <property type="entry name" value="TRANSMEMBRANE PROTEIN"/>
    <property type="match status" value="1"/>
</dbReference>
<evidence type="ECO:0000256" key="1">
    <source>
        <dbReference type="SAM" id="MobiDB-lite"/>
    </source>
</evidence>
<keyword evidence="2" id="KW-1133">Transmembrane helix</keyword>